<organism evidence="2 3">
    <name type="scientific">Speluncibacter jeojiensis</name>
    <dbReference type="NCBI Taxonomy" id="2710754"/>
    <lineage>
        <taxon>Bacteria</taxon>
        <taxon>Bacillati</taxon>
        <taxon>Actinomycetota</taxon>
        <taxon>Actinomycetes</taxon>
        <taxon>Mycobacteriales</taxon>
        <taxon>Speluncibacteraceae</taxon>
        <taxon>Speluncibacter</taxon>
    </lineage>
</organism>
<comment type="caution">
    <text evidence="2">The sequence shown here is derived from an EMBL/GenBank/DDBJ whole genome shotgun (WGS) entry which is preliminary data.</text>
</comment>
<protein>
    <submittedName>
        <fullName evidence="2">ABC transporter permease</fullName>
    </submittedName>
</protein>
<evidence type="ECO:0000256" key="1">
    <source>
        <dbReference type="SAM" id="Phobius"/>
    </source>
</evidence>
<feature type="transmembrane region" description="Helical" evidence="1">
    <location>
        <begin position="205"/>
        <end position="227"/>
    </location>
</feature>
<dbReference type="Proteomes" id="UP001152755">
    <property type="component" value="Unassembled WGS sequence"/>
</dbReference>
<keyword evidence="1" id="KW-1133">Transmembrane helix</keyword>
<dbReference type="RefSeq" id="WP_332519623.1">
    <property type="nucleotide sequence ID" value="NZ_JANRHA010000004.1"/>
</dbReference>
<sequence>MTTTTVAQRVSTASGNNSSTLTGTGLLLRLYLRRDQRILPVWVFYLGIIPVFYSVAFGHLYPTEQDRQKFAAASSGFASLEGPLFGTSLGAVTVWWSGIVYPLIALAAVLTVARHTRAEEESGRFELVGATAIGRCAPLTAALALAVGGVAVSATITAVGLIAIGRPVTGSIAFGLAIFSAGTVFAAVAAVAAQLSRSARPARGIALGALGVAYGLRAVGDSGSGVLSWFSPLGWSQQLRPFAQERWWVLVLPAAATTALLVVAYALVRRRDLDAGLIAERPGPATAGRRFTGPTALAWRQHRAAMLAWSVGLGLFGLLIGNTAHAVTTQFGTNETVNEMIRRGGGGAALDQAYIAVSLGEFALFATAYAISAVLQLHSEEEATRAETLLSTATGRTRWAGGHVLFALLGPAVAMAVCGALTGLAYGLAIGDVAEGLRESLGGALVQVPAIWVITAAAMLLFGAVPRFATAAWVVLGFVVTLFIAGFFVGLPQSLLDLNPFAHLPKLPGGQFELAPIVWLLVVAAALLGGGLVAFRRRDLR</sequence>
<dbReference type="AlphaFoldDB" id="A0A9X4LY67"/>
<feature type="transmembrane region" description="Helical" evidence="1">
    <location>
        <begin position="94"/>
        <end position="113"/>
    </location>
</feature>
<feature type="transmembrane region" description="Helical" evidence="1">
    <location>
        <begin position="404"/>
        <end position="429"/>
    </location>
</feature>
<reference evidence="2" key="1">
    <citation type="submission" date="2022-08" db="EMBL/GenBank/DDBJ databases">
        <title>Genome analysis of Corynebacteriales strain.</title>
        <authorList>
            <person name="Lee S.D."/>
        </authorList>
    </citation>
    <scope>NUCLEOTIDE SEQUENCE</scope>
    <source>
        <strain evidence="2">D3-21</strain>
    </source>
</reference>
<feature type="transmembrane region" description="Helical" evidence="1">
    <location>
        <begin position="441"/>
        <end position="465"/>
    </location>
</feature>
<accession>A0A9X4LY67</accession>
<feature type="transmembrane region" description="Helical" evidence="1">
    <location>
        <begin position="39"/>
        <end position="61"/>
    </location>
</feature>
<name>A0A9X4LY67_9ACTN</name>
<gene>
    <name evidence="2" type="ORF">NVS88_08150</name>
</gene>
<keyword evidence="1" id="KW-0812">Transmembrane</keyword>
<evidence type="ECO:0000313" key="3">
    <source>
        <dbReference type="Proteomes" id="UP001152755"/>
    </source>
</evidence>
<feature type="transmembrane region" description="Helical" evidence="1">
    <location>
        <begin position="247"/>
        <end position="268"/>
    </location>
</feature>
<dbReference type="EMBL" id="JANRHA010000004">
    <property type="protein sequence ID" value="MDG3014529.1"/>
    <property type="molecule type" value="Genomic_DNA"/>
</dbReference>
<feature type="transmembrane region" description="Helical" evidence="1">
    <location>
        <begin position="353"/>
        <end position="375"/>
    </location>
</feature>
<feature type="transmembrane region" description="Helical" evidence="1">
    <location>
        <begin position="142"/>
        <end position="165"/>
    </location>
</feature>
<feature type="transmembrane region" description="Helical" evidence="1">
    <location>
        <begin position="307"/>
        <end position="333"/>
    </location>
</feature>
<keyword evidence="1" id="KW-0472">Membrane</keyword>
<evidence type="ECO:0000313" key="2">
    <source>
        <dbReference type="EMBL" id="MDG3014529.1"/>
    </source>
</evidence>
<feature type="transmembrane region" description="Helical" evidence="1">
    <location>
        <begin position="516"/>
        <end position="535"/>
    </location>
</feature>
<feature type="transmembrane region" description="Helical" evidence="1">
    <location>
        <begin position="472"/>
        <end position="496"/>
    </location>
</feature>
<proteinExistence type="predicted"/>
<keyword evidence="3" id="KW-1185">Reference proteome</keyword>
<feature type="transmembrane region" description="Helical" evidence="1">
    <location>
        <begin position="171"/>
        <end position="193"/>
    </location>
</feature>